<proteinExistence type="predicted"/>
<evidence type="ECO:0000313" key="3">
    <source>
        <dbReference type="EMBL" id="BBF72654.1"/>
    </source>
</evidence>
<feature type="domain" description="DUF4142" evidence="2">
    <location>
        <begin position="54"/>
        <end position="189"/>
    </location>
</feature>
<feature type="chain" id="PRO_5045673566" description="DUF4142 domain-containing protein" evidence="1">
    <location>
        <begin position="29"/>
        <end position="189"/>
    </location>
</feature>
<evidence type="ECO:0000256" key="1">
    <source>
        <dbReference type="SAM" id="SignalP"/>
    </source>
</evidence>
<dbReference type="PANTHER" id="PTHR38593">
    <property type="entry name" value="BLR2558 PROTEIN"/>
    <property type="match status" value="1"/>
</dbReference>
<accession>A0ABN5WK36</accession>
<dbReference type="Gene3D" id="1.20.1260.10">
    <property type="match status" value="1"/>
</dbReference>
<feature type="signal peptide" evidence="1">
    <location>
        <begin position="1"/>
        <end position="28"/>
    </location>
</feature>
<dbReference type="Proteomes" id="UP001059971">
    <property type="component" value="Plasmid pBAR3"/>
</dbReference>
<keyword evidence="3" id="KW-0614">Plasmid</keyword>
<keyword evidence="1" id="KW-0732">Signal</keyword>
<organism evidence="3 4">
    <name type="scientific">Sphingomonas bisphenolicum</name>
    <dbReference type="NCBI Taxonomy" id="296544"/>
    <lineage>
        <taxon>Bacteria</taxon>
        <taxon>Pseudomonadati</taxon>
        <taxon>Pseudomonadota</taxon>
        <taxon>Alphaproteobacteria</taxon>
        <taxon>Sphingomonadales</taxon>
        <taxon>Sphingomonadaceae</taxon>
        <taxon>Sphingomonas</taxon>
    </lineage>
</organism>
<dbReference type="EMBL" id="AP018821">
    <property type="protein sequence ID" value="BBF72654.1"/>
    <property type="molecule type" value="Genomic_DNA"/>
</dbReference>
<dbReference type="Pfam" id="PF13628">
    <property type="entry name" value="DUF4142"/>
    <property type="match status" value="1"/>
</dbReference>
<keyword evidence="4" id="KW-1185">Reference proteome</keyword>
<protein>
    <recommendedName>
        <fullName evidence="2">DUF4142 domain-containing protein</fullName>
    </recommendedName>
</protein>
<reference evidence="3" key="1">
    <citation type="submission" date="2018-07" db="EMBL/GenBank/DDBJ databases">
        <title>Complete genome sequence of Sphingomonas bisphenolicum strain AO1, a bisphenol A degradative bacterium isolated from Japanese farm field.</title>
        <authorList>
            <person name="Murakami M."/>
            <person name="Koh M."/>
            <person name="Koba S."/>
            <person name="Matsumura Y."/>
        </authorList>
    </citation>
    <scope>NUCLEOTIDE SEQUENCE</scope>
    <source>
        <strain evidence="3">AO1</strain>
        <plasmid evidence="3">pBAR3</plasmid>
    </source>
</reference>
<evidence type="ECO:0000313" key="4">
    <source>
        <dbReference type="Proteomes" id="UP001059971"/>
    </source>
</evidence>
<dbReference type="PANTHER" id="PTHR38593:SF1">
    <property type="entry name" value="BLR2558 PROTEIN"/>
    <property type="match status" value="1"/>
</dbReference>
<geneLocation type="plasmid" evidence="3 4">
    <name>pBAR3</name>
</geneLocation>
<name>A0ABN5WK36_9SPHN</name>
<sequence>MGELFMKPLLLVSLSAAALCLSACGKKAEPVENTAATSAAEPAAPAPAVLSPGQAFANTAAASDAFEIETSKLAASKAQSAKIKSFAEQMIKAHTDSTAKLKTAAAAATPAITPDAALTPAQQQELADLQTKSGAEFDRAYARLQADGHQKTLDALKAYAASGDVASLKTFASELVPIVTAHLNMAKGL</sequence>
<dbReference type="InterPro" id="IPR025419">
    <property type="entry name" value="DUF4142"/>
</dbReference>
<gene>
    <name evidence="3" type="ORF">SBA_pBAR3_2210</name>
</gene>
<dbReference type="InterPro" id="IPR012347">
    <property type="entry name" value="Ferritin-like"/>
</dbReference>
<evidence type="ECO:0000259" key="2">
    <source>
        <dbReference type="Pfam" id="PF13628"/>
    </source>
</evidence>